<evidence type="ECO:0000313" key="2">
    <source>
        <dbReference type="EMBL" id="EKC72213.1"/>
    </source>
</evidence>
<dbReference type="AlphaFoldDB" id="K1TR35"/>
<sequence length="56" mass="5720">AAGGIISQFALSFLVFDETGSTLAAALSVAIQLIPMVLLPLIIAPMMAEKDDAGES</sequence>
<proteinExistence type="predicted"/>
<dbReference type="EMBL" id="AJWY01004497">
    <property type="protein sequence ID" value="EKC72213.1"/>
    <property type="molecule type" value="Genomic_DNA"/>
</dbReference>
<keyword evidence="1" id="KW-0472">Membrane</keyword>
<keyword evidence="1" id="KW-0812">Transmembrane</keyword>
<keyword evidence="1" id="KW-1133">Transmembrane helix</keyword>
<reference evidence="2" key="1">
    <citation type="journal article" date="2013" name="Environ. Microbiol.">
        <title>Microbiota from the distal guts of lean and obese adolescents exhibit partial functional redundancy besides clear differences in community structure.</title>
        <authorList>
            <person name="Ferrer M."/>
            <person name="Ruiz A."/>
            <person name="Lanza F."/>
            <person name="Haange S.B."/>
            <person name="Oberbach A."/>
            <person name="Till H."/>
            <person name="Bargiela R."/>
            <person name="Campoy C."/>
            <person name="Segura M.T."/>
            <person name="Richter M."/>
            <person name="von Bergen M."/>
            <person name="Seifert J."/>
            <person name="Suarez A."/>
        </authorList>
    </citation>
    <scope>NUCLEOTIDE SEQUENCE</scope>
</reference>
<evidence type="ECO:0000256" key="1">
    <source>
        <dbReference type="SAM" id="Phobius"/>
    </source>
</evidence>
<feature type="transmembrane region" description="Helical" evidence="1">
    <location>
        <begin position="23"/>
        <end position="43"/>
    </location>
</feature>
<gene>
    <name evidence="2" type="ORF">LEA_06861</name>
</gene>
<feature type="non-terminal residue" evidence="2">
    <location>
        <position position="1"/>
    </location>
</feature>
<comment type="caution">
    <text evidence="2">The sequence shown here is derived from an EMBL/GenBank/DDBJ whole genome shotgun (WGS) entry which is preliminary data.</text>
</comment>
<protein>
    <submittedName>
        <fullName evidence="2">Uncharacterized protein</fullName>
    </submittedName>
</protein>
<accession>K1TR35</accession>
<organism evidence="2">
    <name type="scientific">human gut metagenome</name>
    <dbReference type="NCBI Taxonomy" id="408170"/>
    <lineage>
        <taxon>unclassified sequences</taxon>
        <taxon>metagenomes</taxon>
        <taxon>organismal metagenomes</taxon>
    </lineage>
</organism>
<name>K1TR35_9ZZZZ</name>